<gene>
    <name evidence="6 9" type="primary">ccs1</name>
    <name evidence="9" type="ORF">C00024_10</name>
</gene>
<proteinExistence type="inferred from homology"/>
<evidence type="ECO:0000256" key="3">
    <source>
        <dbReference type="ARBA" id="ARBA00022748"/>
    </source>
</evidence>
<reference evidence="9" key="1">
    <citation type="submission" date="2016-10" db="EMBL/GenBank/DDBJ databases">
        <title>Chloroplast genomes as a tool to resolve red algal phylogenies: a case study in the Nemaliales.</title>
        <authorList>
            <person name="Costa J.F."/>
            <person name="Lin S.M."/>
            <person name="Macaya E.C."/>
            <person name="Fernandez-Garcia C."/>
            <person name="Verbruggen H."/>
        </authorList>
    </citation>
    <scope>NUCLEOTIDE SEQUENCE</scope>
    <source>
        <strain evidence="9">C.0024</strain>
    </source>
</reference>
<evidence type="ECO:0000256" key="4">
    <source>
        <dbReference type="ARBA" id="ARBA00022989"/>
    </source>
</evidence>
<comment type="function">
    <text evidence="6">Required during biogenesis of c-type cytochromes (cytochrome c6 and cytochrome f) at the step of heme attachment.</text>
</comment>
<evidence type="ECO:0000259" key="8">
    <source>
        <dbReference type="Pfam" id="PF05140"/>
    </source>
</evidence>
<keyword evidence="9" id="KW-0934">Plastid</keyword>
<keyword evidence="5 6" id="KW-0472">Membrane</keyword>
<comment type="similarity">
    <text evidence="6">Belongs to the Ccs1/CcsB family.</text>
</comment>
<evidence type="ECO:0000256" key="1">
    <source>
        <dbReference type="ARBA" id="ARBA00004141"/>
    </source>
</evidence>
<comment type="subcellular location">
    <subcellularLocation>
        <location evidence="1">Membrane</location>
        <topology evidence="1">Multi-pass membrane protein</topology>
    </subcellularLocation>
    <subcellularLocation>
        <location evidence="6">Plastid</location>
        <location evidence="6">Chloroplast thylakoid membrane</location>
        <topology evidence="6">Multi-pass membrane protein</topology>
    </subcellularLocation>
</comment>
<dbReference type="PANTHER" id="PTHR31566:SF0">
    <property type="entry name" value="CYTOCHROME C BIOGENESIS PROTEIN CCS1, CHLOROPLASTIC"/>
    <property type="match status" value="1"/>
</dbReference>
<organism evidence="9">
    <name type="scientific">Trichogloeopsis pedicellata</name>
    <dbReference type="NCBI Taxonomy" id="1495610"/>
    <lineage>
        <taxon>Eukaryota</taxon>
        <taxon>Rhodophyta</taxon>
        <taxon>Florideophyceae</taxon>
        <taxon>Nemaliophycidae</taxon>
        <taxon>Nemaliales</taxon>
        <taxon>Liagoraceae</taxon>
        <taxon>Trichogloeopsis</taxon>
    </lineage>
</organism>
<evidence type="ECO:0000313" key="9">
    <source>
        <dbReference type="EMBL" id="SCW24314.1"/>
    </source>
</evidence>
<dbReference type="InterPro" id="IPR007816">
    <property type="entry name" value="ResB-like_domain"/>
</dbReference>
<keyword evidence="6" id="KW-0793">Thylakoid</keyword>
<reference evidence="9" key="2">
    <citation type="submission" date="2016-10" db="EMBL/GenBank/DDBJ databases">
        <authorList>
            <person name="de Groot N.N."/>
        </authorList>
    </citation>
    <scope>NUCLEOTIDE SEQUENCE</scope>
    <source>
        <strain evidence="9">C.0024</strain>
    </source>
</reference>
<keyword evidence="2 6" id="KW-0812">Transmembrane</keyword>
<feature type="domain" description="ResB-like" evidence="8">
    <location>
        <begin position="18"/>
        <end position="288"/>
    </location>
</feature>
<dbReference type="AlphaFoldDB" id="A0A1G4P096"/>
<name>A0A1G4P096_9FLOR</name>
<keyword evidence="9" id="KW-0150">Chloroplast</keyword>
<keyword evidence="4 6" id="KW-1133">Transmembrane helix</keyword>
<evidence type="ECO:0000256" key="7">
    <source>
        <dbReference type="SAM" id="Phobius"/>
    </source>
</evidence>
<keyword evidence="3 6" id="KW-0201">Cytochrome c-type biogenesis</keyword>
<feature type="transmembrane region" description="Helical" evidence="7">
    <location>
        <begin position="77"/>
        <end position="102"/>
    </location>
</feature>
<feature type="transmembrane region" description="Helical" evidence="7">
    <location>
        <begin position="165"/>
        <end position="188"/>
    </location>
</feature>
<dbReference type="GO" id="GO:0009535">
    <property type="term" value="C:chloroplast thylakoid membrane"/>
    <property type="evidence" value="ECO:0007669"/>
    <property type="project" value="UniProtKB-SubCell"/>
</dbReference>
<dbReference type="PANTHER" id="PTHR31566">
    <property type="entry name" value="CYTOCHROME C BIOGENESIS PROTEIN CCS1, CHLOROPLASTIC"/>
    <property type="match status" value="1"/>
</dbReference>
<evidence type="ECO:0000256" key="2">
    <source>
        <dbReference type="ARBA" id="ARBA00022692"/>
    </source>
</evidence>
<dbReference type="Pfam" id="PF05140">
    <property type="entry name" value="ResB"/>
    <property type="match status" value="1"/>
</dbReference>
<geneLocation type="chloroplast" evidence="9"/>
<feature type="transmembrane region" description="Helical" evidence="7">
    <location>
        <begin position="12"/>
        <end position="37"/>
    </location>
</feature>
<dbReference type="GeneID" id="30000457"/>
<dbReference type="PROSITE" id="PS51257">
    <property type="entry name" value="PROKAR_LIPOPROTEIN"/>
    <property type="match status" value="1"/>
</dbReference>
<evidence type="ECO:0000256" key="6">
    <source>
        <dbReference type="HAMAP-Rule" id="MF_01392"/>
    </source>
</evidence>
<feature type="transmembrane region" description="Helical" evidence="7">
    <location>
        <begin position="373"/>
        <end position="392"/>
    </location>
</feature>
<accession>A0A1G4P096</accession>
<sequence>MAHKILRWQVIRILGNLNFSILLLLLIACISIIGTIIEQNQSISYYQTTYPISNDYIWHIDWLFITQYHLNNIYTSLPFLCLMILFGLSLLICTFSTQLPSLKYAKRWKMKQNIKTQNSTYHKLVSADKTMCLSTYVLTKTGYYTFYQRTNLYSYKGIYGRIGPIFVHISLILLLIGSLESLFLSFYIQAMVPVGESFGLNNIIHSGPLSKIPDWIKGEVTDFNIEYYKDSSIKQFYSSIRMANIINNHQSNQVIAVNRPMQFENLTIYQTDWQVNGIRVQLDDDIMIQIPVVEIKTNNQQYWFTSITYQNDKNLSFIISDLQDKIQCYNQEGKLLEVIQTNQNYVIDFIPINIVSILSSTGLQIKADPGLTLIYISFSILILSTITSYISFSQIWINHYYPHTYVQGQTNRAQLHLEEDIHLITQYLDLNI</sequence>
<dbReference type="InterPro" id="IPR023494">
    <property type="entry name" value="Cyt_c_bgen_Ccs1/CcsB/ResB"/>
</dbReference>
<dbReference type="HAMAP" id="MF_01392">
    <property type="entry name" value="CytC_Ccs1"/>
    <property type="match status" value="1"/>
</dbReference>
<dbReference type="GO" id="GO:0017004">
    <property type="term" value="P:cytochrome complex assembly"/>
    <property type="evidence" value="ECO:0007669"/>
    <property type="project" value="UniProtKB-UniRule"/>
</dbReference>
<evidence type="ECO:0000256" key="5">
    <source>
        <dbReference type="ARBA" id="ARBA00023136"/>
    </source>
</evidence>
<dbReference type="EMBL" id="LT622878">
    <property type="protein sequence ID" value="SCW24314.1"/>
    <property type="molecule type" value="Genomic_DNA"/>
</dbReference>
<protein>
    <recommendedName>
        <fullName evidence="6">Cytochrome c biogenesis protein Ccs1</fullName>
    </recommendedName>
</protein>
<comment type="subunit">
    <text evidence="6">May interact with CcsA.</text>
</comment>
<dbReference type="RefSeq" id="YP_009315656.1">
    <property type="nucleotide sequence ID" value="NC_031668.1"/>
</dbReference>